<comment type="cofactor">
    <cofactor evidence="2 7">
        <name>thiamine diphosphate</name>
        <dbReference type="ChEBI" id="CHEBI:58937"/>
    </cofactor>
</comment>
<dbReference type="GO" id="GO:0000287">
    <property type="term" value="F:magnesium ion binding"/>
    <property type="evidence" value="ECO:0007669"/>
    <property type="project" value="UniProtKB-ARBA"/>
</dbReference>
<evidence type="ECO:0000256" key="2">
    <source>
        <dbReference type="ARBA" id="ARBA00001964"/>
    </source>
</evidence>
<dbReference type="InterPro" id="IPR005475">
    <property type="entry name" value="Transketolase-like_Pyr-bd"/>
</dbReference>
<comment type="caution">
    <text evidence="11">The sequence shown here is derived from an EMBL/GenBank/DDBJ whole genome shotgun (WGS) entry which is preliminary data.</text>
</comment>
<dbReference type="InterPro" id="IPR029061">
    <property type="entry name" value="THDP-binding"/>
</dbReference>
<evidence type="ECO:0000259" key="10">
    <source>
        <dbReference type="SMART" id="SM00861"/>
    </source>
</evidence>
<evidence type="ECO:0000256" key="4">
    <source>
        <dbReference type="ARBA" id="ARBA00017172"/>
    </source>
</evidence>
<dbReference type="PANTHER" id="PTHR43825">
    <property type="entry name" value="PYRUVATE DEHYDROGENASE E1 COMPONENT"/>
    <property type="match status" value="1"/>
</dbReference>
<evidence type="ECO:0000313" key="11">
    <source>
        <dbReference type="EMBL" id="RZU53874.1"/>
    </source>
</evidence>
<feature type="region of interest" description="Disordered" evidence="9">
    <location>
        <begin position="1"/>
        <end position="23"/>
    </location>
</feature>
<dbReference type="Pfam" id="PF17831">
    <property type="entry name" value="PDH_E1_M"/>
    <property type="match status" value="1"/>
</dbReference>
<comment type="function">
    <text evidence="7">Component of the pyruvate dehydrogenase (PDH) complex, that catalyzes the overall conversion of pyruvate to acetyl-CoA and CO(2).</text>
</comment>
<comment type="catalytic activity">
    <reaction evidence="6 7">
        <text>N(6)-[(R)-lipoyl]-L-lysyl-[protein] + pyruvate + H(+) = N(6)-[(R)-S(8)-acetyldihydrolipoyl]-L-lysyl-[protein] + CO2</text>
        <dbReference type="Rhea" id="RHEA:19189"/>
        <dbReference type="Rhea" id="RHEA-COMP:10474"/>
        <dbReference type="Rhea" id="RHEA-COMP:10478"/>
        <dbReference type="ChEBI" id="CHEBI:15361"/>
        <dbReference type="ChEBI" id="CHEBI:15378"/>
        <dbReference type="ChEBI" id="CHEBI:16526"/>
        <dbReference type="ChEBI" id="CHEBI:83099"/>
        <dbReference type="ChEBI" id="CHEBI:83111"/>
        <dbReference type="EC" id="1.2.4.1"/>
    </reaction>
</comment>
<dbReference type="EMBL" id="SHKY01000001">
    <property type="protein sequence ID" value="RZU53874.1"/>
    <property type="molecule type" value="Genomic_DNA"/>
</dbReference>
<evidence type="ECO:0000256" key="6">
    <source>
        <dbReference type="ARBA" id="ARBA00051231"/>
    </source>
</evidence>
<gene>
    <name evidence="11" type="ORF">EV385_5808</name>
</gene>
<dbReference type="GO" id="GO:0004739">
    <property type="term" value="F:pyruvate dehydrogenase (acetyl-transferring) activity"/>
    <property type="evidence" value="ECO:0007669"/>
    <property type="project" value="UniProtKB-EC"/>
</dbReference>
<feature type="binding site" evidence="8">
    <location>
        <position position="206"/>
    </location>
    <ligand>
        <name>Mg(2+)</name>
        <dbReference type="ChEBI" id="CHEBI:18420"/>
    </ligand>
</feature>
<dbReference type="InterPro" id="IPR051157">
    <property type="entry name" value="PDH/Transketolase"/>
</dbReference>
<evidence type="ECO:0000313" key="12">
    <source>
        <dbReference type="Proteomes" id="UP000292564"/>
    </source>
</evidence>
<evidence type="ECO:0000256" key="7">
    <source>
        <dbReference type="PIRNR" id="PIRNR000156"/>
    </source>
</evidence>
<dbReference type="Proteomes" id="UP000292564">
    <property type="component" value="Unassembled WGS sequence"/>
</dbReference>
<evidence type="ECO:0000256" key="5">
    <source>
        <dbReference type="ARBA" id="ARBA00023052"/>
    </source>
</evidence>
<keyword evidence="12" id="KW-1185">Reference proteome</keyword>
<name>A0A4Q7ZSN7_9ACTN</name>
<dbReference type="InterPro" id="IPR009014">
    <property type="entry name" value="Transketo_C/PFOR_II"/>
</dbReference>
<evidence type="ECO:0000256" key="9">
    <source>
        <dbReference type="SAM" id="MobiDB-lite"/>
    </source>
</evidence>
<dbReference type="SUPFAM" id="SSF52518">
    <property type="entry name" value="Thiamin diphosphate-binding fold (THDP-binding)"/>
    <property type="match status" value="2"/>
</dbReference>
<dbReference type="PANTHER" id="PTHR43825:SF4">
    <property type="entry name" value="PYRUVATE DEHYDROGENASE E1 COMPONENT"/>
    <property type="match status" value="1"/>
</dbReference>
<dbReference type="InterPro" id="IPR041621">
    <property type="entry name" value="PDH_E1_M"/>
</dbReference>
<organism evidence="11 12">
    <name type="scientific">Krasilnikovia cinnamomea</name>
    <dbReference type="NCBI Taxonomy" id="349313"/>
    <lineage>
        <taxon>Bacteria</taxon>
        <taxon>Bacillati</taxon>
        <taxon>Actinomycetota</taxon>
        <taxon>Actinomycetes</taxon>
        <taxon>Micromonosporales</taxon>
        <taxon>Micromonosporaceae</taxon>
        <taxon>Krasilnikovia</taxon>
    </lineage>
</organism>
<dbReference type="Pfam" id="PF22613">
    <property type="entry name" value="Transketolase_C_1"/>
    <property type="match status" value="1"/>
</dbReference>
<feature type="binding site" evidence="8">
    <location>
        <position position="174"/>
    </location>
    <ligand>
        <name>Mg(2+)</name>
        <dbReference type="ChEBI" id="CHEBI:18420"/>
    </ligand>
</feature>
<dbReference type="RefSeq" id="WP_130512318.1">
    <property type="nucleotide sequence ID" value="NZ_SHKY01000001.1"/>
</dbReference>
<comment type="cofactor">
    <cofactor evidence="1 8">
        <name>Mg(2+)</name>
        <dbReference type="ChEBI" id="CHEBI:18420"/>
    </cofactor>
</comment>
<feature type="compositionally biased region" description="Low complexity" evidence="9">
    <location>
        <begin position="7"/>
        <end position="16"/>
    </location>
</feature>
<accession>A0A4Q7ZSN7</accession>
<dbReference type="SMART" id="SM00861">
    <property type="entry name" value="Transket_pyr"/>
    <property type="match status" value="1"/>
</dbReference>
<reference evidence="11 12" key="1">
    <citation type="submission" date="2019-02" db="EMBL/GenBank/DDBJ databases">
        <title>Sequencing the genomes of 1000 actinobacteria strains.</title>
        <authorList>
            <person name="Klenk H.-P."/>
        </authorList>
    </citation>
    <scope>NUCLEOTIDE SEQUENCE [LARGE SCALE GENOMIC DNA]</scope>
    <source>
        <strain evidence="11 12">DSM 45162</strain>
    </source>
</reference>
<sequence length="784" mass="84440">MSDRNLPTTASSPSTPGGTRQDHTDVLREIEQRVLWLSTAIVDHANRVRPNPTGLKVGGHQASSASMATIMTSLWFQHLRPEDRVSVKPHASPVLHAINFLLGTLDESYLTRLRSFGGLQSYPSRAKDPDPVDYSTGSVGIGATAPIWGALSRRYVESHLGGAGTGRQYSLVGDAELDEGAVWEAILDPMVAELGEICWIVDMNRQSLDRVVPNIGATRLQGMFAAAGWQVLTVKYGRQLTELFTRPGGEQLRRRIDDMTNPEYQRLLRCSATQLRERLPDSDDLRALVDTLDDAQLRDAIRNLGGHDLAALDEAFRNIDDTRPTVIFAYTVKGYGLATEGHPQNHSSLLSEEQMTELAARSGTTLDAPWQRFPAGSGAAELCARRAASLRREPVRTGPAGALPADLGRTPSGRATTQAALGRALLDLTRAAPETARRVVTLSPDVSSSTNLAGWVNKVGVWSQTARQDWFNDDPETILHWREHPHGQHLELGIAEVNLVGLLGELGATWSRWGQPLLPIGVLYDPFVQRALEPWSYGLYAGGQSILVGTPSGVALAPEGGAHQSITTPSVGLEQPGCISYEPAFALDVEWTLLASMARLGRPDGISAYLRLSTRPVDQTLAAVPTDPAARERRRKQVVAGAYPLRRAPAETPALTIAAMGAVIPEALQAADRLQSLGTAVDVVCVTSPGLLFDAVQAQAGRPARAAATETWILDAAFPARRAAPLITVLDGHPHTLAFLAGIRQVRAAHLGVTTFGQSGDLESVYRHHGLDTDSIVAAALDLL</sequence>
<dbReference type="PIRSF" id="PIRSF000156">
    <property type="entry name" value="Pyruvate_dh_E1"/>
    <property type="match status" value="1"/>
</dbReference>
<dbReference type="AlphaFoldDB" id="A0A4Q7ZSN7"/>
<dbReference type="SUPFAM" id="SSF52922">
    <property type="entry name" value="TK C-terminal domain-like"/>
    <property type="match status" value="1"/>
</dbReference>
<dbReference type="Gene3D" id="3.40.50.970">
    <property type="match status" value="2"/>
</dbReference>
<keyword evidence="7" id="KW-0560">Oxidoreductase</keyword>
<comment type="similarity">
    <text evidence="3">Belongs to the transketolase family.</text>
</comment>
<keyword evidence="8" id="KW-0479">Metal-binding</keyword>
<dbReference type="OrthoDB" id="9759664at2"/>
<proteinExistence type="inferred from homology"/>
<dbReference type="InterPro" id="IPR005474">
    <property type="entry name" value="Transketolase_N"/>
</dbReference>
<feature type="domain" description="Transketolase-like pyrimidine-binding" evidence="10">
    <location>
        <begin position="415"/>
        <end position="619"/>
    </location>
</feature>
<dbReference type="Gene3D" id="3.40.50.920">
    <property type="match status" value="1"/>
</dbReference>
<evidence type="ECO:0000256" key="1">
    <source>
        <dbReference type="ARBA" id="ARBA00001946"/>
    </source>
</evidence>
<dbReference type="InterPro" id="IPR004660">
    <property type="entry name" value="PDH_E1"/>
</dbReference>
<keyword evidence="7 11" id="KW-0670">Pyruvate</keyword>
<evidence type="ECO:0000256" key="8">
    <source>
        <dbReference type="PIRSR" id="PIRSR000156-1"/>
    </source>
</evidence>
<feature type="binding site" evidence="8">
    <location>
        <position position="204"/>
    </location>
    <ligand>
        <name>Mg(2+)</name>
        <dbReference type="ChEBI" id="CHEBI:18420"/>
    </ligand>
</feature>
<keyword evidence="5 7" id="KW-0786">Thiamine pyrophosphate</keyword>
<dbReference type="Pfam" id="PF00456">
    <property type="entry name" value="Transketolase_N"/>
    <property type="match status" value="1"/>
</dbReference>
<dbReference type="EC" id="1.2.4.1" evidence="7"/>
<evidence type="ECO:0000256" key="3">
    <source>
        <dbReference type="ARBA" id="ARBA00007131"/>
    </source>
</evidence>
<keyword evidence="8" id="KW-0460">Magnesium</keyword>
<dbReference type="InterPro" id="IPR055152">
    <property type="entry name" value="Transketolase-like_C_2"/>
</dbReference>
<protein>
    <recommendedName>
        <fullName evidence="4 7">Pyruvate dehydrogenase E1 component</fullName>
        <ecNumber evidence="7">1.2.4.1</ecNumber>
    </recommendedName>
</protein>